<name>A0A8H4RY00_9HELO</name>
<accession>A0A8H4RY00</accession>
<sequence>MEVEIAGKVVDTAASEGVVEMAALEVLDTEGTAKFRLAKEAAAVESDWVEDSSVNSRLVDEPAESKSD</sequence>
<keyword evidence="2" id="KW-1185">Reference proteome</keyword>
<gene>
    <name evidence="1" type="ORF">G7Y89_g34</name>
</gene>
<protein>
    <submittedName>
        <fullName evidence="1">Uncharacterized protein</fullName>
    </submittedName>
</protein>
<organism evidence="1 2">
    <name type="scientific">Cudoniella acicularis</name>
    <dbReference type="NCBI Taxonomy" id="354080"/>
    <lineage>
        <taxon>Eukaryota</taxon>
        <taxon>Fungi</taxon>
        <taxon>Dikarya</taxon>
        <taxon>Ascomycota</taxon>
        <taxon>Pezizomycotina</taxon>
        <taxon>Leotiomycetes</taxon>
        <taxon>Helotiales</taxon>
        <taxon>Tricladiaceae</taxon>
        <taxon>Cudoniella</taxon>
    </lineage>
</organism>
<dbReference type="Proteomes" id="UP000566819">
    <property type="component" value="Unassembled WGS sequence"/>
</dbReference>
<dbReference type="AlphaFoldDB" id="A0A8H4RY00"/>
<evidence type="ECO:0000313" key="1">
    <source>
        <dbReference type="EMBL" id="KAF4638074.1"/>
    </source>
</evidence>
<evidence type="ECO:0000313" key="2">
    <source>
        <dbReference type="Proteomes" id="UP000566819"/>
    </source>
</evidence>
<proteinExistence type="predicted"/>
<comment type="caution">
    <text evidence="1">The sequence shown here is derived from an EMBL/GenBank/DDBJ whole genome shotgun (WGS) entry which is preliminary data.</text>
</comment>
<reference evidence="1 2" key="1">
    <citation type="submission" date="2020-03" db="EMBL/GenBank/DDBJ databases">
        <title>Draft Genome Sequence of Cudoniella acicularis.</title>
        <authorList>
            <person name="Buettner E."/>
            <person name="Kellner H."/>
        </authorList>
    </citation>
    <scope>NUCLEOTIDE SEQUENCE [LARGE SCALE GENOMIC DNA]</scope>
    <source>
        <strain evidence="1 2">DSM 108380</strain>
    </source>
</reference>
<dbReference type="EMBL" id="JAAMPI010000001">
    <property type="protein sequence ID" value="KAF4638074.1"/>
    <property type="molecule type" value="Genomic_DNA"/>
</dbReference>